<feature type="domain" description="Bacterial virulence protein VirB8" evidence="6">
    <location>
        <begin position="9"/>
        <end position="221"/>
    </location>
</feature>
<proteinExistence type="predicted"/>
<dbReference type="SUPFAM" id="SSF54427">
    <property type="entry name" value="NTF2-like"/>
    <property type="match status" value="1"/>
</dbReference>
<dbReference type="InterPro" id="IPR032710">
    <property type="entry name" value="NTF2-like_dom_sf"/>
</dbReference>
<gene>
    <name evidence="7" type="ORF">FS320_25255</name>
</gene>
<evidence type="ECO:0000256" key="5">
    <source>
        <dbReference type="SAM" id="Phobius"/>
    </source>
</evidence>
<dbReference type="Pfam" id="PF04335">
    <property type="entry name" value="VirB8"/>
    <property type="match status" value="1"/>
</dbReference>
<dbReference type="Gene3D" id="3.10.450.230">
    <property type="entry name" value="VirB8 protein"/>
    <property type="match status" value="1"/>
</dbReference>
<sequence length="224" mass="25219">MTEQTTQHAFEDELFFSLRKQRNNWAKVAVGSAATSLVSLAALIVVLPLKESKPFVVMVDKTTGEAEKIVQVRPATLQQQEAVLQAELVSYVTDRETYDPADNRTRIQEVRARSFNNAEQTLVDLWRSDSPQYPPKVYGSDTRVLVKVKSVTPFASDGRNTVDSARVRITKSREEMGRNTVQRSYIVTVGYEFKPQEGTTLEAVWSNPLGFRVLSYRIDAEAAD</sequence>
<dbReference type="GO" id="GO:0016020">
    <property type="term" value="C:membrane"/>
    <property type="evidence" value="ECO:0007669"/>
    <property type="project" value="InterPro"/>
</dbReference>
<evidence type="ECO:0000256" key="1">
    <source>
        <dbReference type="ARBA" id="ARBA00022692"/>
    </source>
</evidence>
<feature type="transmembrane region" description="Helical" evidence="5">
    <location>
        <begin position="28"/>
        <end position="49"/>
    </location>
</feature>
<reference evidence="7 8" key="1">
    <citation type="journal article" date="2019" name="Syst. Appl. Microbiol.">
        <title>Microvirga tunisiensis sp. nov., a root nodule symbiotic bacterium isolated from Lupinus micranthus and L. luteus grown in Northern Tunisia.</title>
        <authorList>
            <person name="Msaddak A."/>
            <person name="Rejili M."/>
            <person name="Duran D."/>
            <person name="Mars M."/>
            <person name="Palacios J.M."/>
            <person name="Ruiz-Argueso T."/>
            <person name="Rey L."/>
            <person name="Imperial J."/>
        </authorList>
    </citation>
    <scope>NUCLEOTIDE SEQUENCE [LARGE SCALE GENOMIC DNA]</scope>
    <source>
        <strain evidence="7 8">Lmie10</strain>
    </source>
</reference>
<evidence type="ECO:0000256" key="2">
    <source>
        <dbReference type="ARBA" id="ARBA00022989"/>
    </source>
</evidence>
<evidence type="ECO:0000256" key="3">
    <source>
        <dbReference type="ARBA" id="ARBA00023136"/>
    </source>
</evidence>
<comment type="caution">
    <text evidence="7">The sequence shown here is derived from an EMBL/GenBank/DDBJ whole genome shotgun (WGS) entry which is preliminary data.</text>
</comment>
<keyword evidence="8" id="KW-1185">Reference proteome</keyword>
<protein>
    <submittedName>
        <fullName evidence="7">Type IV secretion system protein</fullName>
    </submittedName>
</protein>
<dbReference type="AlphaFoldDB" id="A0A5N7MNE5"/>
<evidence type="ECO:0000313" key="7">
    <source>
        <dbReference type="EMBL" id="MPR28368.1"/>
    </source>
</evidence>
<dbReference type="InterPro" id="IPR007430">
    <property type="entry name" value="VirB8"/>
</dbReference>
<keyword evidence="1 5" id="KW-0812">Transmembrane</keyword>
<evidence type="ECO:0000313" key="8">
    <source>
        <dbReference type="Proteomes" id="UP000403266"/>
    </source>
</evidence>
<dbReference type="GO" id="GO:0012505">
    <property type="term" value="C:endomembrane system"/>
    <property type="evidence" value="ECO:0007669"/>
    <property type="project" value="UniProtKB-SubCell"/>
</dbReference>
<dbReference type="Proteomes" id="UP000403266">
    <property type="component" value="Unassembled WGS sequence"/>
</dbReference>
<evidence type="ECO:0000259" key="6">
    <source>
        <dbReference type="Pfam" id="PF04335"/>
    </source>
</evidence>
<accession>A0A5N7MNE5</accession>
<comment type="subcellular location">
    <subcellularLocation>
        <location evidence="4">Endomembrane system</location>
        <topology evidence="4">Single-pass membrane protein</topology>
    </subcellularLocation>
</comment>
<dbReference type="RefSeq" id="WP_152714661.1">
    <property type="nucleotide sequence ID" value="NZ_VOSJ01000140.1"/>
</dbReference>
<dbReference type="OrthoDB" id="8020974at2"/>
<dbReference type="EMBL" id="VOSK01000140">
    <property type="protein sequence ID" value="MPR28368.1"/>
    <property type="molecule type" value="Genomic_DNA"/>
</dbReference>
<organism evidence="7 8">
    <name type="scientific">Microvirga tunisiensis</name>
    <dbReference type="NCBI Taxonomy" id="2108360"/>
    <lineage>
        <taxon>Bacteria</taxon>
        <taxon>Pseudomonadati</taxon>
        <taxon>Pseudomonadota</taxon>
        <taxon>Alphaproteobacteria</taxon>
        <taxon>Hyphomicrobiales</taxon>
        <taxon>Methylobacteriaceae</taxon>
        <taxon>Microvirga</taxon>
    </lineage>
</organism>
<keyword evidence="2 5" id="KW-1133">Transmembrane helix</keyword>
<evidence type="ECO:0000256" key="4">
    <source>
        <dbReference type="ARBA" id="ARBA00037847"/>
    </source>
</evidence>
<dbReference type="CDD" id="cd16424">
    <property type="entry name" value="VirB8"/>
    <property type="match status" value="1"/>
</dbReference>
<keyword evidence="3 5" id="KW-0472">Membrane</keyword>
<name>A0A5N7MNE5_9HYPH</name>